<keyword evidence="6 14" id="KW-0812">Transmembrane</keyword>
<feature type="transmembrane region" description="Helical" evidence="14">
    <location>
        <begin position="301"/>
        <end position="322"/>
    </location>
</feature>
<proteinExistence type="inferred from homology"/>
<evidence type="ECO:0000256" key="10">
    <source>
        <dbReference type="ARBA" id="ARBA00030253"/>
    </source>
</evidence>
<evidence type="ECO:0000256" key="14">
    <source>
        <dbReference type="HAMAP-Rule" id="MF_00154"/>
    </source>
</evidence>
<dbReference type="InterPro" id="IPR000537">
    <property type="entry name" value="UbiA_prenyltransferase"/>
</dbReference>
<reference evidence="16 17" key="1">
    <citation type="submission" date="2014-07" db="EMBL/GenBank/DDBJ databases">
        <authorList>
            <person name="McCorrison J."/>
            <person name="Sanka R."/>
            <person name="Torralba M."/>
            <person name="Gillis M."/>
            <person name="Haft D.H."/>
            <person name="Methe B."/>
            <person name="Sutton G."/>
            <person name="Nelson K.E."/>
        </authorList>
    </citation>
    <scope>NUCLEOTIDE SEQUENCE [LARGE SCALE GENOMIC DNA]</scope>
    <source>
        <strain evidence="16 17">DNF00011</strain>
    </source>
</reference>
<keyword evidence="9 14" id="KW-0472">Membrane</keyword>
<feature type="transmembrane region" description="Helical" evidence="14">
    <location>
        <begin position="138"/>
        <end position="158"/>
    </location>
</feature>
<gene>
    <name evidence="14" type="primary">ctaB</name>
    <name evidence="16" type="ORF">HMPREF2128_04835</name>
</gene>
<dbReference type="Gene3D" id="1.10.357.140">
    <property type="entry name" value="UbiA prenyltransferase"/>
    <property type="match status" value="1"/>
</dbReference>
<dbReference type="CDD" id="cd13957">
    <property type="entry name" value="PT_UbiA_Cox10"/>
    <property type="match status" value="1"/>
</dbReference>
<feature type="transmembrane region" description="Helical" evidence="14">
    <location>
        <begin position="165"/>
        <end position="184"/>
    </location>
</feature>
<dbReference type="EMBL" id="JRNH01000013">
    <property type="protein sequence ID" value="KGF20584.1"/>
    <property type="molecule type" value="Genomic_DNA"/>
</dbReference>
<evidence type="ECO:0000256" key="9">
    <source>
        <dbReference type="ARBA" id="ARBA00023136"/>
    </source>
</evidence>
<evidence type="ECO:0000313" key="16">
    <source>
        <dbReference type="EMBL" id="KGF20584.1"/>
    </source>
</evidence>
<dbReference type="InterPro" id="IPR006369">
    <property type="entry name" value="Protohaem_IX_farnesylTrfase"/>
</dbReference>
<comment type="catalytic activity">
    <reaction evidence="13 14">
        <text>heme b + (2E,6E)-farnesyl diphosphate + H2O = Fe(II)-heme o + diphosphate</text>
        <dbReference type="Rhea" id="RHEA:28070"/>
        <dbReference type="ChEBI" id="CHEBI:15377"/>
        <dbReference type="ChEBI" id="CHEBI:33019"/>
        <dbReference type="ChEBI" id="CHEBI:60344"/>
        <dbReference type="ChEBI" id="CHEBI:60530"/>
        <dbReference type="ChEBI" id="CHEBI:175763"/>
        <dbReference type="EC" id="2.5.1.141"/>
    </reaction>
</comment>
<evidence type="ECO:0000256" key="13">
    <source>
        <dbReference type="ARBA" id="ARBA00047690"/>
    </source>
</evidence>
<evidence type="ECO:0000256" key="7">
    <source>
        <dbReference type="ARBA" id="ARBA00022989"/>
    </source>
</evidence>
<organism evidence="16 17">
    <name type="scientific">Pseudoglutamicibacter albus DNF00011</name>
    <dbReference type="NCBI Taxonomy" id="1401063"/>
    <lineage>
        <taxon>Bacteria</taxon>
        <taxon>Bacillati</taxon>
        <taxon>Actinomycetota</taxon>
        <taxon>Actinomycetes</taxon>
        <taxon>Micrococcales</taxon>
        <taxon>Micrococcaceae</taxon>
        <taxon>Pseudoglutamicibacter</taxon>
    </lineage>
</organism>
<evidence type="ECO:0000313" key="17">
    <source>
        <dbReference type="Proteomes" id="UP000053528"/>
    </source>
</evidence>
<name>A0A096AHX4_9MICC</name>
<comment type="similarity">
    <text evidence="14">Belongs to the UbiA prenyltransferase family. Protoheme IX farnesyltransferase subfamily.</text>
</comment>
<feature type="transmembrane region" description="Helical" evidence="14">
    <location>
        <begin position="190"/>
        <end position="210"/>
    </location>
</feature>
<dbReference type="Pfam" id="PF01040">
    <property type="entry name" value="UbiA"/>
    <property type="match status" value="1"/>
</dbReference>
<sequence>MSTLSHQETSTPAVPRHQRQPGETHGVFLSRKAKAYLALTKPRVIELLLVTTLPTMIFAQRGWPDLVAMLATNIGGAMAAGSAGVFNCYFDRDMDKVMNRTKNRPLVTGEITPNAALVFGWILGVASIAVLWAGTNLLTAALGLAAILFYVVLYTLILKRKTTQNIVWGGIAGCMPVLIAWAAVKNTIEWPAIVLFLIIFLWTPPHYWPLSMKYSEDYERADVPMLGAVAQGRTVSAQVVVYAWATVACSLLLIPMGDAGIVYTVVALASGGWFIWESHILHREAAQDHSAKSLNRKAMRVFHLSIMYLTLLFIGLAIDPFVGSPLLG</sequence>
<protein>
    <recommendedName>
        <fullName evidence="11 14">Protoheme IX farnesyltransferase</fullName>
        <ecNumber evidence="3 14">2.5.1.141</ecNumber>
    </recommendedName>
    <alternativeName>
        <fullName evidence="12 14">Heme B farnesyltransferase</fullName>
    </alternativeName>
    <alternativeName>
        <fullName evidence="10 14">Heme O synthase</fullName>
    </alternativeName>
</protein>
<feature type="transmembrane region" description="Helical" evidence="14">
    <location>
        <begin position="111"/>
        <end position="132"/>
    </location>
</feature>
<dbReference type="UniPathway" id="UPA00834">
    <property type="reaction ID" value="UER00712"/>
</dbReference>
<evidence type="ECO:0000256" key="15">
    <source>
        <dbReference type="SAM" id="MobiDB-lite"/>
    </source>
</evidence>
<dbReference type="HAMAP" id="MF_00154">
    <property type="entry name" value="CyoE_CtaB"/>
    <property type="match status" value="1"/>
</dbReference>
<dbReference type="NCBIfam" id="TIGR01473">
    <property type="entry name" value="cyoE_ctaB"/>
    <property type="match status" value="1"/>
</dbReference>
<dbReference type="PANTHER" id="PTHR43448:SF7">
    <property type="entry name" value="4-HYDROXYBENZOATE SOLANESYLTRANSFERASE"/>
    <property type="match status" value="1"/>
</dbReference>
<dbReference type="PANTHER" id="PTHR43448">
    <property type="entry name" value="PROTOHEME IX FARNESYLTRANSFERASE, MITOCHONDRIAL"/>
    <property type="match status" value="1"/>
</dbReference>
<evidence type="ECO:0000256" key="8">
    <source>
        <dbReference type="ARBA" id="ARBA00023133"/>
    </source>
</evidence>
<accession>A0A096AHX4</accession>
<dbReference type="InterPro" id="IPR044878">
    <property type="entry name" value="UbiA_sf"/>
</dbReference>
<evidence type="ECO:0000256" key="6">
    <source>
        <dbReference type="ARBA" id="ARBA00022692"/>
    </source>
</evidence>
<keyword evidence="7 14" id="KW-1133">Transmembrane helix</keyword>
<comment type="function">
    <text evidence="14">Converts heme B (protoheme IX) to heme O by substitution of the vinyl group on carbon 2 of heme B porphyrin ring with a hydroxyethyl farnesyl side group.</text>
</comment>
<feature type="transmembrane region" description="Helical" evidence="14">
    <location>
        <begin position="66"/>
        <end position="90"/>
    </location>
</feature>
<feature type="transmembrane region" description="Helical" evidence="14">
    <location>
        <begin position="260"/>
        <end position="281"/>
    </location>
</feature>
<dbReference type="PROSITE" id="PS00943">
    <property type="entry name" value="UBIA"/>
    <property type="match status" value="1"/>
</dbReference>
<dbReference type="InterPro" id="IPR030470">
    <property type="entry name" value="UbiA_prenylTrfase_CS"/>
</dbReference>
<comment type="pathway">
    <text evidence="2 14">Porphyrin-containing compound metabolism; heme O biosynthesis; heme O from protoheme: step 1/1.</text>
</comment>
<evidence type="ECO:0000256" key="12">
    <source>
        <dbReference type="ARBA" id="ARBA00042475"/>
    </source>
</evidence>
<comment type="subcellular location">
    <subcellularLocation>
        <location evidence="1 14">Cell membrane</location>
        <topology evidence="1 14">Multi-pass membrane protein</topology>
    </subcellularLocation>
</comment>
<keyword evidence="8 14" id="KW-0350">Heme biosynthesis</keyword>
<evidence type="ECO:0000256" key="5">
    <source>
        <dbReference type="ARBA" id="ARBA00022679"/>
    </source>
</evidence>
<dbReference type="RefSeq" id="WP_035755640.1">
    <property type="nucleotide sequence ID" value="NZ_JRNH01000013.1"/>
</dbReference>
<dbReference type="GO" id="GO:0005886">
    <property type="term" value="C:plasma membrane"/>
    <property type="evidence" value="ECO:0007669"/>
    <property type="project" value="UniProtKB-SubCell"/>
</dbReference>
<feature type="transmembrane region" description="Helical" evidence="14">
    <location>
        <begin position="44"/>
        <end position="60"/>
    </location>
</feature>
<evidence type="ECO:0000256" key="1">
    <source>
        <dbReference type="ARBA" id="ARBA00004651"/>
    </source>
</evidence>
<comment type="miscellaneous">
    <text evidence="14">Carbon 2 of the heme B porphyrin ring is defined according to the Fischer nomenclature.</text>
</comment>
<evidence type="ECO:0000256" key="4">
    <source>
        <dbReference type="ARBA" id="ARBA00022475"/>
    </source>
</evidence>
<feature type="region of interest" description="Disordered" evidence="15">
    <location>
        <begin position="1"/>
        <end position="23"/>
    </location>
</feature>
<comment type="caution">
    <text evidence="16">The sequence shown here is derived from an EMBL/GenBank/DDBJ whole genome shotgun (WGS) entry which is preliminary data.</text>
</comment>
<dbReference type="GO" id="GO:0008495">
    <property type="term" value="F:protoheme IX farnesyltransferase activity"/>
    <property type="evidence" value="ECO:0007669"/>
    <property type="project" value="UniProtKB-UniRule"/>
</dbReference>
<keyword evidence="5 14" id="KW-0808">Transferase</keyword>
<feature type="transmembrane region" description="Helical" evidence="14">
    <location>
        <begin position="235"/>
        <end position="254"/>
    </location>
</feature>
<dbReference type="Proteomes" id="UP000053528">
    <property type="component" value="Unassembled WGS sequence"/>
</dbReference>
<evidence type="ECO:0000256" key="2">
    <source>
        <dbReference type="ARBA" id="ARBA00004919"/>
    </source>
</evidence>
<dbReference type="FunFam" id="1.10.357.140:FF:000001">
    <property type="entry name" value="Protoheme IX farnesyltransferase"/>
    <property type="match status" value="1"/>
</dbReference>
<feature type="compositionally biased region" description="Polar residues" evidence="15">
    <location>
        <begin position="1"/>
        <end position="12"/>
    </location>
</feature>
<dbReference type="GO" id="GO:0048034">
    <property type="term" value="P:heme O biosynthetic process"/>
    <property type="evidence" value="ECO:0007669"/>
    <property type="project" value="UniProtKB-UniRule"/>
</dbReference>
<evidence type="ECO:0000256" key="3">
    <source>
        <dbReference type="ARBA" id="ARBA00012292"/>
    </source>
</evidence>
<dbReference type="NCBIfam" id="NF003349">
    <property type="entry name" value="PRK04375.1-2"/>
    <property type="match status" value="1"/>
</dbReference>
<keyword evidence="4 14" id="KW-1003">Cell membrane</keyword>
<dbReference type="EC" id="2.5.1.141" evidence="3 14"/>
<evidence type="ECO:0000256" key="11">
    <source>
        <dbReference type="ARBA" id="ARBA00040810"/>
    </source>
</evidence>
<dbReference type="AlphaFoldDB" id="A0A096AHX4"/>